<accession>A0AAP5H4S4</accession>
<gene>
    <name evidence="1" type="ORF">J2W91_003206</name>
</gene>
<organism evidence="1 2">
    <name type="scientific">Paenibacillus amylolyticus</name>
    <dbReference type="NCBI Taxonomy" id="1451"/>
    <lineage>
        <taxon>Bacteria</taxon>
        <taxon>Bacillati</taxon>
        <taxon>Bacillota</taxon>
        <taxon>Bacilli</taxon>
        <taxon>Bacillales</taxon>
        <taxon>Paenibacillaceae</taxon>
        <taxon>Paenibacillus</taxon>
    </lineage>
</organism>
<dbReference type="EMBL" id="JAVDTR010000008">
    <property type="protein sequence ID" value="MDR6724738.1"/>
    <property type="molecule type" value="Genomic_DNA"/>
</dbReference>
<name>A0AAP5H4S4_PAEAM</name>
<dbReference type="AlphaFoldDB" id="A0AAP5H4S4"/>
<evidence type="ECO:0000313" key="2">
    <source>
        <dbReference type="Proteomes" id="UP001254832"/>
    </source>
</evidence>
<protein>
    <submittedName>
        <fullName evidence="1">Tfp pilus assembly protein PilN</fullName>
    </submittedName>
</protein>
<dbReference type="Proteomes" id="UP001254832">
    <property type="component" value="Unassembled WGS sequence"/>
</dbReference>
<evidence type="ECO:0000313" key="1">
    <source>
        <dbReference type="EMBL" id="MDR6724738.1"/>
    </source>
</evidence>
<proteinExistence type="predicted"/>
<sequence>MNQEVLERRSELLKKNIHQMLVQDNQHGISRQDNMFLQQMIKELHQTSHELNNARTE</sequence>
<comment type="caution">
    <text evidence="1">The sequence shown here is derived from an EMBL/GenBank/DDBJ whole genome shotgun (WGS) entry which is preliminary data.</text>
</comment>
<dbReference type="RefSeq" id="WP_164848580.1">
    <property type="nucleotide sequence ID" value="NZ_JAVDTR010000008.1"/>
</dbReference>
<reference evidence="1" key="1">
    <citation type="submission" date="2023-07" db="EMBL/GenBank/DDBJ databases">
        <title>Sorghum-associated microbial communities from plants grown in Nebraska, USA.</title>
        <authorList>
            <person name="Schachtman D."/>
        </authorList>
    </citation>
    <scope>NUCLEOTIDE SEQUENCE</scope>
    <source>
        <strain evidence="1">BE80</strain>
    </source>
</reference>